<dbReference type="PROSITE" id="PS51257">
    <property type="entry name" value="PROKAR_LIPOPROTEIN"/>
    <property type="match status" value="1"/>
</dbReference>
<dbReference type="RefSeq" id="WP_009087887.1">
    <property type="nucleotide sequence ID" value="NZ_CP007547.1"/>
</dbReference>
<evidence type="ECO:0000256" key="1">
    <source>
        <dbReference type="SAM" id="SignalP"/>
    </source>
</evidence>
<evidence type="ECO:0008006" key="4">
    <source>
        <dbReference type="Google" id="ProtNLM"/>
    </source>
</evidence>
<feature type="chain" id="PRO_5001717696" description="Lipoprotein" evidence="1">
    <location>
        <begin position="27"/>
        <end position="187"/>
    </location>
</feature>
<dbReference type="GeneID" id="56685693"/>
<name>A0A077EG49_9FLAO</name>
<organism evidence="2 3">
    <name type="scientific">Elizabethkingia anophelis NUHP1</name>
    <dbReference type="NCBI Taxonomy" id="1338011"/>
    <lineage>
        <taxon>Bacteria</taxon>
        <taxon>Pseudomonadati</taxon>
        <taxon>Bacteroidota</taxon>
        <taxon>Flavobacteriia</taxon>
        <taxon>Flavobacteriales</taxon>
        <taxon>Weeksellaceae</taxon>
        <taxon>Elizabethkingia</taxon>
    </lineage>
</organism>
<dbReference type="AlphaFoldDB" id="A0A077EG49"/>
<evidence type="ECO:0000313" key="3">
    <source>
        <dbReference type="Proteomes" id="UP000028933"/>
    </source>
</evidence>
<evidence type="ECO:0000313" key="2">
    <source>
        <dbReference type="EMBL" id="AIL44510.1"/>
    </source>
</evidence>
<accession>A0A077EG49</accession>
<protein>
    <recommendedName>
        <fullName evidence="4">Lipoprotein</fullName>
    </recommendedName>
</protein>
<dbReference type="KEGG" id="eao:BD94_0735"/>
<proteinExistence type="predicted"/>
<keyword evidence="1" id="KW-0732">Signal</keyword>
<reference evidence="2" key="2">
    <citation type="journal article" date="2015" name="Genome Biol. Evol.">
        <title>Complete Genome Sequence and Transcriptomic Analysis of the Novel Pathogen Elizabethkingia anophelis in Response to Oxidative Stress.</title>
        <authorList>
            <person name="Li Y."/>
            <person name="Liu Y."/>
            <person name="Chew S.C."/>
            <person name="Tay M."/>
            <person name="Salido M.M."/>
            <person name="Teo J."/>
            <person name="Lauro F.M."/>
            <person name="Givskov M."/>
            <person name="Yang L."/>
        </authorList>
    </citation>
    <scope>NUCLEOTIDE SEQUENCE</scope>
    <source>
        <strain evidence="2">NUHP1</strain>
    </source>
</reference>
<dbReference type="HOGENOM" id="CLU_122746_0_0_10"/>
<gene>
    <name evidence="2" type="ORF">BD94_0735</name>
</gene>
<feature type="signal peptide" evidence="1">
    <location>
        <begin position="1"/>
        <end position="26"/>
    </location>
</feature>
<sequence length="187" mass="20614">MKNIFRIFNISVLLATLSLVSLSCNRGSVEEDDLPQEELSNIVLNVTDVADKTTAVYDYQVNGTALPNIKLQDGHTYDVSVVFLNGNEDATQEIKSAKDEHFLIYNFPKSDITLTRTDDASSTRKDGAKVGLKTRWLVNKAQTADGSQLILTLYHEPKTVAESKNGTEWGKQTGGETDAVGQYNIVK</sequence>
<reference evidence="2" key="1">
    <citation type="journal article" date="2013" name="Lancet">
        <title>First case of E anophelis outbreak in an intensive-care unit.</title>
        <authorList>
            <person name="Teo J."/>
            <person name="Tan S.Y."/>
            <person name="Tay M."/>
            <person name="Ding Y."/>
            <person name="Kjelleberg S."/>
            <person name="Givskov M."/>
            <person name="Lin R.T."/>
            <person name="Yang L."/>
        </authorList>
    </citation>
    <scope>NUCLEOTIDE SEQUENCE [LARGE SCALE GENOMIC DNA]</scope>
    <source>
        <strain evidence="2">NUHP1</strain>
    </source>
</reference>
<dbReference type="STRING" id="1338011.BD94_0735"/>
<dbReference type="eggNOG" id="ENOG5032V4E">
    <property type="taxonomic scope" value="Bacteria"/>
</dbReference>
<dbReference type="Proteomes" id="UP000028933">
    <property type="component" value="Chromosome"/>
</dbReference>
<dbReference type="EMBL" id="CP007547">
    <property type="protein sequence ID" value="AIL44510.1"/>
    <property type="molecule type" value="Genomic_DNA"/>
</dbReference>